<dbReference type="PANTHER" id="PTHR11067:SF9">
    <property type="entry name" value="INOSINE TRIPHOSPHATE PYROPHOSPHATASE"/>
    <property type="match status" value="1"/>
</dbReference>
<comment type="similarity">
    <text evidence="1">Belongs to the HAM1 NTPase family.</text>
</comment>
<evidence type="ECO:0000313" key="4">
    <source>
        <dbReference type="EMBL" id="WCT80081.1"/>
    </source>
</evidence>
<keyword evidence="3" id="KW-0546">Nucleotide metabolism</keyword>
<proteinExistence type="inferred from homology"/>
<dbReference type="InterPro" id="IPR029001">
    <property type="entry name" value="ITPase-like_fam"/>
</dbReference>
<evidence type="ECO:0000313" key="5">
    <source>
        <dbReference type="Proteomes" id="UP001218231"/>
    </source>
</evidence>
<dbReference type="CDD" id="cd00515">
    <property type="entry name" value="HAM1"/>
    <property type="match status" value="1"/>
</dbReference>
<gene>
    <name evidence="4" type="ORF">PQ457_18660</name>
</gene>
<evidence type="ECO:0000256" key="2">
    <source>
        <dbReference type="ARBA" id="ARBA00022801"/>
    </source>
</evidence>
<keyword evidence="2" id="KW-0378">Hydrolase</keyword>
<dbReference type="PANTHER" id="PTHR11067">
    <property type="entry name" value="INOSINE TRIPHOSPHATE PYROPHOSPHATASE/HAM1 PROTEIN"/>
    <property type="match status" value="1"/>
</dbReference>
<keyword evidence="4" id="KW-0614">Plasmid</keyword>
<dbReference type="InterPro" id="IPR002637">
    <property type="entry name" value="RdgB/HAM1"/>
</dbReference>
<dbReference type="Pfam" id="PF01725">
    <property type="entry name" value="Ham1p_like"/>
    <property type="match status" value="1"/>
</dbReference>
<dbReference type="RefSeq" id="WP_273620353.1">
    <property type="nucleotide sequence ID" value="NZ_CP117418.1"/>
</dbReference>
<sequence>MRIRFLSKNGHKIDEARKILEPLGAEVIPISVAIDEIQTREVKAIVRDKVLRAFERIGHRLFVEQTCLYIDALNGFPGGLTQPFWDSLEADRFCELFGNGEMRGLTAKTWIGYCDGRRIHHFEGEIRGTVASVPRGDRSFQWDCVFIPNGHELTFAEMGEGKNEISMRRIALNAFADHLRVKTDA</sequence>
<keyword evidence="5" id="KW-1185">Reference proteome</keyword>
<dbReference type="SUPFAM" id="SSF52972">
    <property type="entry name" value="ITPase-like"/>
    <property type="match status" value="1"/>
</dbReference>
<evidence type="ECO:0000256" key="3">
    <source>
        <dbReference type="ARBA" id="ARBA00023080"/>
    </source>
</evidence>
<dbReference type="Proteomes" id="UP001218231">
    <property type="component" value="Plasmid unnamed1"/>
</dbReference>
<reference evidence="4 5" key="1">
    <citation type="submission" date="2023-02" db="EMBL/GenBank/DDBJ databases">
        <title>Genome sequence of Novosphingobium humi KACC 19094.</title>
        <authorList>
            <person name="Kim S."/>
            <person name="Heo J."/>
            <person name="Kwon S.-W."/>
        </authorList>
    </citation>
    <scope>NUCLEOTIDE SEQUENCE [LARGE SCALE GENOMIC DNA]</scope>
    <source>
        <strain evidence="4 5">KACC 19094</strain>
        <plasmid evidence="4 5">unnamed1</plasmid>
    </source>
</reference>
<accession>A0ABY7U5J1</accession>
<dbReference type="Gene3D" id="3.90.950.10">
    <property type="match status" value="1"/>
</dbReference>
<organism evidence="4 5">
    <name type="scientific">Novosphingobium humi</name>
    <dbReference type="NCBI Taxonomy" id="2282397"/>
    <lineage>
        <taxon>Bacteria</taxon>
        <taxon>Pseudomonadati</taxon>
        <taxon>Pseudomonadota</taxon>
        <taxon>Alphaproteobacteria</taxon>
        <taxon>Sphingomonadales</taxon>
        <taxon>Sphingomonadaceae</taxon>
        <taxon>Novosphingobium</taxon>
    </lineage>
</organism>
<protein>
    <submittedName>
        <fullName evidence="4">Non-canonical purine NTP pyrophosphatase</fullName>
    </submittedName>
</protein>
<geneLocation type="plasmid" evidence="4 5">
    <name>unnamed1</name>
</geneLocation>
<name>A0ABY7U5J1_9SPHN</name>
<evidence type="ECO:0000256" key="1">
    <source>
        <dbReference type="ARBA" id="ARBA00008023"/>
    </source>
</evidence>
<dbReference type="EMBL" id="CP117418">
    <property type="protein sequence ID" value="WCT80081.1"/>
    <property type="molecule type" value="Genomic_DNA"/>
</dbReference>